<proteinExistence type="inferred from homology"/>
<evidence type="ECO:0000256" key="7">
    <source>
        <dbReference type="PIRSR" id="PIRSR601613-1"/>
    </source>
</evidence>
<evidence type="ECO:0000256" key="1">
    <source>
        <dbReference type="ARBA" id="ARBA00001974"/>
    </source>
</evidence>
<dbReference type="PIRSF" id="PIRSF000332">
    <property type="entry name" value="FMO"/>
    <property type="match status" value="1"/>
</dbReference>
<dbReference type="PANTHER" id="PTHR23023">
    <property type="entry name" value="DIMETHYLANILINE MONOOXYGENASE"/>
    <property type="match status" value="1"/>
</dbReference>
<comment type="similarity">
    <text evidence="2 8">Belongs to the FMO family.</text>
</comment>
<evidence type="ECO:0000256" key="6">
    <source>
        <dbReference type="ARBA" id="ARBA00023002"/>
    </source>
</evidence>
<gene>
    <name evidence="9" type="ORF">Sradi_5781200</name>
</gene>
<dbReference type="GO" id="GO:0050661">
    <property type="term" value="F:NADP binding"/>
    <property type="evidence" value="ECO:0007669"/>
    <property type="project" value="InterPro"/>
</dbReference>
<keyword evidence="3 8" id="KW-0285">Flavoprotein</keyword>
<evidence type="ECO:0000256" key="8">
    <source>
        <dbReference type="RuleBase" id="RU361177"/>
    </source>
</evidence>
<dbReference type="InterPro" id="IPR036188">
    <property type="entry name" value="FAD/NAD-bd_sf"/>
</dbReference>
<feature type="binding site" evidence="7">
    <location>
        <begin position="33"/>
        <end position="34"/>
    </location>
    <ligand>
        <name>FAD</name>
        <dbReference type="ChEBI" id="CHEBI:57692"/>
    </ligand>
</feature>
<evidence type="ECO:0000256" key="3">
    <source>
        <dbReference type="ARBA" id="ARBA00022630"/>
    </source>
</evidence>
<keyword evidence="4 8" id="KW-0274">FAD</keyword>
<dbReference type="InterPro" id="IPR000960">
    <property type="entry name" value="Flavin_mOase"/>
</dbReference>
<evidence type="ECO:0000256" key="5">
    <source>
        <dbReference type="ARBA" id="ARBA00022857"/>
    </source>
</evidence>
<name>A0AAW2KNX0_SESRA</name>
<keyword evidence="8 9" id="KW-0503">Monooxygenase</keyword>
<accession>A0AAW2KNX0</accession>
<organism evidence="9">
    <name type="scientific">Sesamum radiatum</name>
    <name type="common">Black benniseed</name>
    <dbReference type="NCBI Taxonomy" id="300843"/>
    <lineage>
        <taxon>Eukaryota</taxon>
        <taxon>Viridiplantae</taxon>
        <taxon>Streptophyta</taxon>
        <taxon>Embryophyta</taxon>
        <taxon>Tracheophyta</taxon>
        <taxon>Spermatophyta</taxon>
        <taxon>Magnoliopsida</taxon>
        <taxon>eudicotyledons</taxon>
        <taxon>Gunneridae</taxon>
        <taxon>Pentapetalae</taxon>
        <taxon>asterids</taxon>
        <taxon>lamiids</taxon>
        <taxon>Lamiales</taxon>
        <taxon>Pedaliaceae</taxon>
        <taxon>Sesamum</taxon>
    </lineage>
</organism>
<comment type="cofactor">
    <cofactor evidence="1 8">
        <name>FAD</name>
        <dbReference type="ChEBI" id="CHEBI:57692"/>
    </cofactor>
</comment>
<evidence type="ECO:0000256" key="2">
    <source>
        <dbReference type="ARBA" id="ARBA00009183"/>
    </source>
</evidence>
<dbReference type="Pfam" id="PF00743">
    <property type="entry name" value="FMO-like"/>
    <property type="match status" value="2"/>
</dbReference>
<reference evidence="9" key="2">
    <citation type="journal article" date="2024" name="Plant">
        <title>Genomic evolution and insights into agronomic trait innovations of Sesamum species.</title>
        <authorList>
            <person name="Miao H."/>
            <person name="Wang L."/>
            <person name="Qu L."/>
            <person name="Liu H."/>
            <person name="Sun Y."/>
            <person name="Le M."/>
            <person name="Wang Q."/>
            <person name="Wei S."/>
            <person name="Zheng Y."/>
            <person name="Lin W."/>
            <person name="Duan Y."/>
            <person name="Cao H."/>
            <person name="Xiong S."/>
            <person name="Wang X."/>
            <person name="Wei L."/>
            <person name="Li C."/>
            <person name="Ma Q."/>
            <person name="Ju M."/>
            <person name="Zhao R."/>
            <person name="Li G."/>
            <person name="Mu C."/>
            <person name="Tian Q."/>
            <person name="Mei H."/>
            <person name="Zhang T."/>
            <person name="Gao T."/>
            <person name="Zhang H."/>
        </authorList>
    </citation>
    <scope>NUCLEOTIDE SEQUENCE</scope>
    <source>
        <strain evidence="9">G02</strain>
    </source>
</reference>
<dbReference type="InterPro" id="IPR001613">
    <property type="entry name" value="Flavin_amine_oxidase"/>
</dbReference>
<dbReference type="PRINTS" id="PR00757">
    <property type="entry name" value="AMINEOXDASEF"/>
</dbReference>
<dbReference type="GO" id="GO:0050660">
    <property type="term" value="F:flavin adenine dinucleotide binding"/>
    <property type="evidence" value="ECO:0007669"/>
    <property type="project" value="InterPro"/>
</dbReference>
<keyword evidence="6 8" id="KW-0560">Oxidoreductase</keyword>
<dbReference type="FunFam" id="3.50.50.60:FF:000167">
    <property type="entry name" value="Flavin-containing monooxygenase"/>
    <property type="match status" value="1"/>
</dbReference>
<dbReference type="EC" id="1.-.-.-" evidence="8"/>
<protein>
    <recommendedName>
        <fullName evidence="8">Flavin-containing monooxygenase</fullName>
        <ecNumber evidence="8">1.-.-.-</ecNumber>
    </recommendedName>
</protein>
<reference evidence="9" key="1">
    <citation type="submission" date="2020-06" db="EMBL/GenBank/DDBJ databases">
        <authorList>
            <person name="Li T."/>
            <person name="Hu X."/>
            <person name="Zhang T."/>
            <person name="Song X."/>
            <person name="Zhang H."/>
            <person name="Dai N."/>
            <person name="Sheng W."/>
            <person name="Hou X."/>
            <person name="Wei L."/>
        </authorList>
    </citation>
    <scope>NUCLEOTIDE SEQUENCE</scope>
    <source>
        <strain evidence="9">G02</strain>
        <tissue evidence="9">Leaf</tissue>
    </source>
</reference>
<dbReference type="SUPFAM" id="SSF51905">
    <property type="entry name" value="FAD/NAD(P)-binding domain"/>
    <property type="match status" value="2"/>
</dbReference>
<keyword evidence="5" id="KW-0521">NADP</keyword>
<dbReference type="Gene3D" id="3.50.50.60">
    <property type="entry name" value="FAD/NAD(P)-binding domain"/>
    <property type="match status" value="2"/>
</dbReference>
<dbReference type="GO" id="GO:0004499">
    <property type="term" value="F:N,N-dimethylaniline monooxygenase activity"/>
    <property type="evidence" value="ECO:0007669"/>
    <property type="project" value="InterPro"/>
</dbReference>
<comment type="caution">
    <text evidence="9">The sequence shown here is derived from an EMBL/GenBank/DDBJ whole genome shotgun (WGS) entry which is preliminary data.</text>
</comment>
<dbReference type="AlphaFoldDB" id="A0AAW2KNX0"/>
<dbReference type="InterPro" id="IPR050346">
    <property type="entry name" value="FMO-like"/>
</dbReference>
<evidence type="ECO:0000313" key="9">
    <source>
        <dbReference type="EMBL" id="KAL0308389.1"/>
    </source>
</evidence>
<dbReference type="InterPro" id="IPR020946">
    <property type="entry name" value="Flavin_mOase-like"/>
</dbReference>
<feature type="binding site" evidence="7">
    <location>
        <position position="16"/>
    </location>
    <ligand>
        <name>FAD</name>
        <dbReference type="ChEBI" id="CHEBI:57692"/>
    </ligand>
</feature>
<evidence type="ECO:0000256" key="4">
    <source>
        <dbReference type="ARBA" id="ARBA00022827"/>
    </source>
</evidence>
<dbReference type="EMBL" id="JACGWJ010000027">
    <property type="protein sequence ID" value="KAL0308389.1"/>
    <property type="molecule type" value="Genomic_DNA"/>
</dbReference>
<sequence>MAVQSKKIGIIGGGISGIAAAKQLSKFEPVVFEATDSIGGVWKHCSYRSTKLQTPRCDYEFSDFPWTQRDNTSFPSYQEILDYLYSYATYFDVLKFVKFNSKVVEIRYVGDSESSAGAEYGSLLPGRPVWEVGVQTTQSETIQWYAFEFVVICTGKYGDIPAIPKFPQNRGPEIFKGKVLHTIDYCKLNEEESTQLLKGKKVVIFGYKKSAIDLAVECAEANQGVLVFLIAWLTDQSTFPFLVETRGRTLHYGCEDLTLDRPTLLGLGFAVLHVLFHQGSQYLHERPNQGFLRTLLCHMLSPMRSAVSKIIESYLTWKLPLEKYGLRPDHPFEEDYASCQMAILPENFFSEADKGKIAIKRSTSKWWFWEGGVQFEDGSRLDADVVVLATGFDGKQKLKAIIPDPFRSLLEFPSGMMPLYRGTINPLIPNMAFVGYIESVSNLHTAEIRCKWLSRLVDNQFRLPSVDKMLEQTMKEMEIMRKTTRFYKRSCISTFSINHSDEICEEMGWTSWGRRTGLLKLLALTIAKTMKRKNKPLSVQLHQLYAYILTIFFV</sequence>